<dbReference type="RefSeq" id="WP_102160030.1">
    <property type="nucleotide sequence ID" value="NZ_JALXRF010000050.1"/>
</dbReference>
<dbReference type="PANTHER" id="PTHR10458:SF2">
    <property type="entry name" value="PEPTIDE DEFORMYLASE, MITOCHONDRIAL"/>
    <property type="match status" value="1"/>
</dbReference>
<gene>
    <name evidence="6" type="primary">def</name>
    <name evidence="7" type="ORF">CJ198_01300</name>
</gene>
<keyword evidence="3 6" id="KW-0378">Hydrolase</keyword>
<dbReference type="Proteomes" id="UP000235703">
    <property type="component" value="Unassembled WGS sequence"/>
</dbReference>
<dbReference type="PRINTS" id="PR01576">
    <property type="entry name" value="PDEFORMYLASE"/>
</dbReference>
<evidence type="ECO:0000256" key="4">
    <source>
        <dbReference type="ARBA" id="ARBA00022917"/>
    </source>
</evidence>
<sequence length="167" mass="18975">MAEREIRCYGDPVLRTRCTEVTVFDDRLRRMVQDLADTTVPEGRAAVAAPQIGMDKRIFAYHLDGRIGHVINPVIVETGGELRDIDEGCLSVPGLWFPTPRWEYAAVTGLNVEGEEIRVEGEEVFAQMLQHETQHLDGIVYIETLPAERRKQALKAIRRTDWFLAGR</sequence>
<comment type="caution">
    <text evidence="7">The sequence shown here is derived from an EMBL/GenBank/DDBJ whole genome shotgun (WGS) entry which is preliminary data.</text>
</comment>
<dbReference type="SUPFAM" id="SSF56420">
    <property type="entry name" value="Peptide deformylase"/>
    <property type="match status" value="1"/>
</dbReference>
<accession>A0A2N6PKJ7</accession>
<dbReference type="EMBL" id="PNFZ01000001">
    <property type="protein sequence ID" value="PMB99203.1"/>
    <property type="molecule type" value="Genomic_DNA"/>
</dbReference>
<dbReference type="OrthoDB" id="9804313at2"/>
<evidence type="ECO:0000313" key="7">
    <source>
        <dbReference type="EMBL" id="PMB99203.1"/>
    </source>
</evidence>
<feature type="active site" evidence="6">
    <location>
        <position position="132"/>
    </location>
</feature>
<dbReference type="NCBIfam" id="NF001159">
    <property type="entry name" value="PRK00150.1-3"/>
    <property type="match status" value="1"/>
</dbReference>
<comment type="similarity">
    <text evidence="1 6">Belongs to the polypeptide deformylase family.</text>
</comment>
<evidence type="ECO:0000256" key="6">
    <source>
        <dbReference type="HAMAP-Rule" id="MF_00163"/>
    </source>
</evidence>
<keyword evidence="4 6" id="KW-0648">Protein biosynthesis</keyword>
<organism evidence="7 8">
    <name type="scientific">Brevibacterium luteolum</name>
    <dbReference type="NCBI Taxonomy" id="199591"/>
    <lineage>
        <taxon>Bacteria</taxon>
        <taxon>Bacillati</taxon>
        <taxon>Actinomycetota</taxon>
        <taxon>Actinomycetes</taxon>
        <taxon>Micrococcales</taxon>
        <taxon>Brevibacteriaceae</taxon>
        <taxon>Brevibacterium</taxon>
    </lineage>
</organism>
<dbReference type="InterPro" id="IPR023635">
    <property type="entry name" value="Peptide_deformylase"/>
</dbReference>
<proteinExistence type="inferred from homology"/>
<dbReference type="AlphaFoldDB" id="A0A2N6PKJ7"/>
<dbReference type="HAMAP" id="MF_00163">
    <property type="entry name" value="Pep_deformylase"/>
    <property type="match status" value="1"/>
</dbReference>
<dbReference type="EC" id="3.5.1.88" evidence="6"/>
<dbReference type="PIRSF" id="PIRSF004749">
    <property type="entry name" value="Pep_def"/>
    <property type="match status" value="1"/>
</dbReference>
<dbReference type="Gene3D" id="3.90.45.10">
    <property type="entry name" value="Peptide deformylase"/>
    <property type="match status" value="1"/>
</dbReference>
<evidence type="ECO:0000256" key="2">
    <source>
        <dbReference type="ARBA" id="ARBA00022723"/>
    </source>
</evidence>
<feature type="binding site" evidence="6">
    <location>
        <position position="89"/>
    </location>
    <ligand>
        <name>Fe cation</name>
        <dbReference type="ChEBI" id="CHEBI:24875"/>
    </ligand>
</feature>
<reference evidence="7 8" key="1">
    <citation type="submission" date="2017-09" db="EMBL/GenBank/DDBJ databases">
        <title>Bacterial strain isolated from the female urinary microbiota.</title>
        <authorList>
            <person name="Thomas-White K."/>
            <person name="Kumar N."/>
            <person name="Forster S."/>
            <person name="Putonti C."/>
            <person name="Lawley T."/>
            <person name="Wolfe A.J."/>
        </authorList>
    </citation>
    <scope>NUCLEOTIDE SEQUENCE [LARGE SCALE GENOMIC DNA]</scope>
    <source>
        <strain evidence="7 8">UMB0680</strain>
    </source>
</reference>
<dbReference type="Pfam" id="PF01327">
    <property type="entry name" value="Pep_deformylase"/>
    <property type="match status" value="1"/>
</dbReference>
<keyword evidence="8" id="KW-1185">Reference proteome</keyword>
<comment type="catalytic activity">
    <reaction evidence="6">
        <text>N-terminal N-formyl-L-methionyl-[peptide] + H2O = N-terminal L-methionyl-[peptide] + formate</text>
        <dbReference type="Rhea" id="RHEA:24420"/>
        <dbReference type="Rhea" id="RHEA-COMP:10639"/>
        <dbReference type="Rhea" id="RHEA-COMP:10640"/>
        <dbReference type="ChEBI" id="CHEBI:15377"/>
        <dbReference type="ChEBI" id="CHEBI:15740"/>
        <dbReference type="ChEBI" id="CHEBI:49298"/>
        <dbReference type="ChEBI" id="CHEBI:64731"/>
        <dbReference type="EC" id="3.5.1.88"/>
    </reaction>
</comment>
<dbReference type="PANTHER" id="PTHR10458">
    <property type="entry name" value="PEPTIDE DEFORMYLASE"/>
    <property type="match status" value="1"/>
</dbReference>
<dbReference type="GO" id="GO:0006412">
    <property type="term" value="P:translation"/>
    <property type="evidence" value="ECO:0007669"/>
    <property type="project" value="UniProtKB-UniRule"/>
</dbReference>
<comment type="function">
    <text evidence="6">Removes the formyl group from the N-terminal Met of newly synthesized proteins. Requires at least a dipeptide for an efficient rate of reaction. N-terminal L-methionine is a prerequisite for activity but the enzyme has broad specificity at other positions.</text>
</comment>
<dbReference type="InterPro" id="IPR036821">
    <property type="entry name" value="Peptide_deformylase_sf"/>
</dbReference>
<evidence type="ECO:0000313" key="8">
    <source>
        <dbReference type="Proteomes" id="UP000235703"/>
    </source>
</evidence>
<protein>
    <recommendedName>
        <fullName evidence="6">Peptide deformylase</fullName>
        <shortName evidence="6">PDF</shortName>
        <ecNumber evidence="6">3.5.1.88</ecNumber>
    </recommendedName>
    <alternativeName>
        <fullName evidence="6">Polypeptide deformylase</fullName>
    </alternativeName>
</protein>
<dbReference type="GO" id="GO:0046872">
    <property type="term" value="F:metal ion binding"/>
    <property type="evidence" value="ECO:0007669"/>
    <property type="project" value="UniProtKB-KW"/>
</dbReference>
<dbReference type="GO" id="GO:0042586">
    <property type="term" value="F:peptide deformylase activity"/>
    <property type="evidence" value="ECO:0007669"/>
    <property type="project" value="UniProtKB-UniRule"/>
</dbReference>
<evidence type="ECO:0000256" key="3">
    <source>
        <dbReference type="ARBA" id="ARBA00022801"/>
    </source>
</evidence>
<evidence type="ECO:0000256" key="1">
    <source>
        <dbReference type="ARBA" id="ARBA00010759"/>
    </source>
</evidence>
<dbReference type="CDD" id="cd00487">
    <property type="entry name" value="Pep_deformylase"/>
    <property type="match status" value="1"/>
</dbReference>
<evidence type="ECO:0000256" key="5">
    <source>
        <dbReference type="ARBA" id="ARBA00023004"/>
    </source>
</evidence>
<keyword evidence="2 6" id="KW-0479">Metal-binding</keyword>
<feature type="binding site" evidence="6">
    <location>
        <position position="135"/>
    </location>
    <ligand>
        <name>Fe cation</name>
        <dbReference type="ChEBI" id="CHEBI:24875"/>
    </ligand>
</feature>
<feature type="binding site" evidence="6">
    <location>
        <position position="131"/>
    </location>
    <ligand>
        <name>Fe cation</name>
        <dbReference type="ChEBI" id="CHEBI:24875"/>
    </ligand>
</feature>
<comment type="cofactor">
    <cofactor evidence="6">
        <name>Fe(2+)</name>
        <dbReference type="ChEBI" id="CHEBI:29033"/>
    </cofactor>
    <text evidence="6">Binds 1 Fe(2+) ion.</text>
</comment>
<keyword evidence="5 6" id="KW-0408">Iron</keyword>
<name>A0A2N6PKJ7_9MICO</name>